<evidence type="ECO:0000256" key="1">
    <source>
        <dbReference type="ARBA" id="ARBA00004651"/>
    </source>
</evidence>
<dbReference type="Proteomes" id="UP000246073">
    <property type="component" value="Unassembled WGS sequence"/>
</dbReference>
<accession>A0A2P9HEZ5</accession>
<evidence type="ECO:0000256" key="7">
    <source>
        <dbReference type="ARBA" id="ARBA00023136"/>
    </source>
</evidence>
<dbReference type="PANTHER" id="PTHR33281">
    <property type="entry name" value="UPF0187 PROTEIN YNEE"/>
    <property type="match status" value="1"/>
</dbReference>
<keyword evidence="6" id="KW-0406">Ion transport</keyword>
<dbReference type="RefSeq" id="WP_109366753.1">
    <property type="nucleotide sequence ID" value="NZ_OOFM01000003.1"/>
</dbReference>
<sequence length="298" mass="33154">MIVRSKPAFKDILFTINGSILPRIVYHLIAIALLTVFAVLASHEHPGIFARVSAVPFTLIGIALSVFMSFRNNACYDRWWEGRKLWGELVYASRSLARQTSTLEQRDRRFLYLGLCGFAAGLAARLRGGAEEEAIRPWFSIGSGQNNPNPTNEVLDQIGRYCLTLMHSGQINAIHYSVIEGQLTALAQVQGGCGRIARTPVPFAYSLLLHRTALIFCVTLLFALAGSLSWWTLLPVLLVAYTFFGLEALGHQLEDPFGLEPNALPLDAIRRSLERELLFMLGEENLPPPIDAVYNVLR</sequence>
<comment type="subcellular location">
    <subcellularLocation>
        <location evidence="1">Cell membrane</location>
        <topology evidence="1">Multi-pass membrane protein</topology>
    </subcellularLocation>
</comment>
<evidence type="ECO:0000256" key="9">
    <source>
        <dbReference type="SAM" id="Phobius"/>
    </source>
</evidence>
<keyword evidence="3" id="KW-1003">Cell membrane</keyword>
<evidence type="ECO:0000256" key="8">
    <source>
        <dbReference type="ARBA" id="ARBA00034708"/>
    </source>
</evidence>
<dbReference type="GO" id="GO:0005254">
    <property type="term" value="F:chloride channel activity"/>
    <property type="evidence" value="ECO:0007669"/>
    <property type="project" value="InterPro"/>
</dbReference>
<dbReference type="EMBL" id="OOFM01000003">
    <property type="protein sequence ID" value="SPL62677.1"/>
    <property type="molecule type" value="Genomic_DNA"/>
</dbReference>
<dbReference type="InterPro" id="IPR044669">
    <property type="entry name" value="YneE/VCCN1/2-like"/>
</dbReference>
<keyword evidence="7 9" id="KW-0472">Membrane</keyword>
<dbReference type="GO" id="GO:0005886">
    <property type="term" value="C:plasma membrane"/>
    <property type="evidence" value="ECO:0007669"/>
    <property type="project" value="UniProtKB-SubCell"/>
</dbReference>
<evidence type="ECO:0000256" key="3">
    <source>
        <dbReference type="ARBA" id="ARBA00022475"/>
    </source>
</evidence>
<dbReference type="PANTHER" id="PTHR33281:SF19">
    <property type="entry name" value="VOLTAGE-DEPENDENT ANION CHANNEL-FORMING PROTEIN YNEE"/>
    <property type="match status" value="1"/>
</dbReference>
<evidence type="ECO:0000313" key="10">
    <source>
        <dbReference type="EMBL" id="SPL62677.1"/>
    </source>
</evidence>
<evidence type="ECO:0000256" key="6">
    <source>
        <dbReference type="ARBA" id="ARBA00023065"/>
    </source>
</evidence>
<keyword evidence="5 9" id="KW-1133">Transmembrane helix</keyword>
<evidence type="ECO:0000313" key="11">
    <source>
        <dbReference type="Proteomes" id="UP000246073"/>
    </source>
</evidence>
<protein>
    <submittedName>
        <fullName evidence="10">Probable membrane protein STY1534</fullName>
    </submittedName>
</protein>
<keyword evidence="4 9" id="KW-0812">Transmembrane</keyword>
<keyword evidence="2" id="KW-0813">Transport</keyword>
<evidence type="ECO:0000256" key="2">
    <source>
        <dbReference type="ARBA" id="ARBA00022448"/>
    </source>
</evidence>
<feature type="transmembrane region" description="Helical" evidence="9">
    <location>
        <begin position="48"/>
        <end position="70"/>
    </location>
</feature>
<dbReference type="Pfam" id="PF25539">
    <property type="entry name" value="Bestrophin_2"/>
    <property type="match status" value="1"/>
</dbReference>
<organism evidence="10 11">
    <name type="scientific">Ochrobactrum soli</name>
    <dbReference type="NCBI Taxonomy" id="2448455"/>
    <lineage>
        <taxon>Bacteria</taxon>
        <taxon>Pseudomonadati</taxon>
        <taxon>Pseudomonadota</taxon>
        <taxon>Alphaproteobacteria</taxon>
        <taxon>Hyphomicrobiales</taxon>
        <taxon>Brucellaceae</taxon>
        <taxon>Brucella/Ochrobactrum group</taxon>
        <taxon>Ochrobactrum</taxon>
    </lineage>
</organism>
<comment type="similarity">
    <text evidence="8">Belongs to the anion channel-forming bestrophin (TC 1.A.46) family.</text>
</comment>
<name>A0A2P9HEZ5_9HYPH</name>
<feature type="transmembrane region" description="Helical" evidence="9">
    <location>
        <begin position="203"/>
        <end position="224"/>
    </location>
</feature>
<proteinExistence type="inferred from homology"/>
<evidence type="ECO:0000256" key="5">
    <source>
        <dbReference type="ARBA" id="ARBA00022989"/>
    </source>
</evidence>
<reference evidence="11" key="1">
    <citation type="submission" date="2017-12" db="EMBL/GenBank/DDBJ databases">
        <authorList>
            <person name="Diaz M."/>
        </authorList>
    </citation>
    <scope>NUCLEOTIDE SEQUENCE [LARGE SCALE GENOMIC DNA]</scope>
    <source>
        <strain evidence="11">FI11154</strain>
    </source>
</reference>
<dbReference type="AlphaFoldDB" id="A0A2P9HEZ5"/>
<gene>
    <name evidence="10" type="ORF">OHAE_5284</name>
</gene>
<evidence type="ECO:0000256" key="4">
    <source>
        <dbReference type="ARBA" id="ARBA00022692"/>
    </source>
</evidence>
<feature type="transmembrane region" description="Helical" evidence="9">
    <location>
        <begin position="20"/>
        <end position="42"/>
    </location>
</feature>